<dbReference type="FunFam" id="3.40.50.10440:FF:000001">
    <property type="entry name" value="Dihydroxyacetone kinase, DhaK subunit"/>
    <property type="match status" value="1"/>
</dbReference>
<feature type="domain" description="DhaK" evidence="1">
    <location>
        <begin position="11"/>
        <end position="333"/>
    </location>
</feature>
<dbReference type="InterPro" id="IPR004006">
    <property type="entry name" value="DhaK_dom"/>
</dbReference>
<dbReference type="SUPFAM" id="SSF82549">
    <property type="entry name" value="DAK1/DegV-like"/>
    <property type="match status" value="1"/>
</dbReference>
<evidence type="ECO:0000313" key="2">
    <source>
        <dbReference type="EMBL" id="PCE63097.1"/>
    </source>
</evidence>
<dbReference type="PANTHER" id="PTHR28629">
    <property type="entry name" value="TRIOKINASE/FMN CYCLASE"/>
    <property type="match status" value="1"/>
</dbReference>
<dbReference type="Proteomes" id="UP000219559">
    <property type="component" value="Unassembled WGS sequence"/>
</dbReference>
<keyword evidence="2" id="KW-0808">Transferase</keyword>
<comment type="caution">
    <text evidence="2">The sequence shown here is derived from an EMBL/GenBank/DDBJ whole genome shotgun (WGS) entry which is preliminary data.</text>
</comment>
<dbReference type="OrthoDB" id="9806345at2"/>
<dbReference type="GO" id="GO:0019563">
    <property type="term" value="P:glycerol catabolic process"/>
    <property type="evidence" value="ECO:0007669"/>
    <property type="project" value="TreeGrafter"/>
</dbReference>
<dbReference type="Gene3D" id="3.30.1180.20">
    <property type="entry name" value="Dihydroxyacetone kinase, domain 2"/>
    <property type="match status" value="1"/>
</dbReference>
<proteinExistence type="predicted"/>
<protein>
    <submittedName>
        <fullName evidence="2">Glycerol kinase</fullName>
    </submittedName>
</protein>
<dbReference type="Pfam" id="PF02733">
    <property type="entry name" value="Dak1"/>
    <property type="match status" value="1"/>
</dbReference>
<dbReference type="EMBL" id="NBWU01000007">
    <property type="protein sequence ID" value="PCE63097.1"/>
    <property type="molecule type" value="Genomic_DNA"/>
</dbReference>
<accession>A0A2A4G342</accession>
<sequence length="337" mass="36165">MENQIYKWINDPKHITEELLEGYVMAYADKVQLFGTHTIVRAQPKPEDQVAVVTLGGAGHEPALSGFVGKGMLDCSVVGDIFAAPGAPRLLEALKKFNRPAGILLVVLNHAGDVMSANMAKQMADAMNIKVKIMLTHEDISAGLDTPDQDRRGLAGCVPLYKIVGAAADAGKSLEEVYEIGERFNSQMATLAVAMKACTHPQSGVTIAELPLGEMEIGMGQHGEGGGGRSPLLSADETASKMIGPLMQKLQIQKGDKVLLYINGVGATTHMEMSIIFRKAGQVLQESGAELVDGKITELLTVQEQSGFQMILGKLDDDHVDYLKNHGSDAPYWTVNP</sequence>
<dbReference type="AlphaFoldDB" id="A0A2A4G342"/>
<evidence type="ECO:0000313" key="3">
    <source>
        <dbReference type="Proteomes" id="UP000219559"/>
    </source>
</evidence>
<keyword evidence="3" id="KW-1185">Reference proteome</keyword>
<evidence type="ECO:0000259" key="1">
    <source>
        <dbReference type="PROSITE" id="PS51481"/>
    </source>
</evidence>
<dbReference type="InterPro" id="IPR050861">
    <property type="entry name" value="Dihydroxyacetone_Kinase"/>
</dbReference>
<dbReference type="PANTHER" id="PTHR28629:SF4">
    <property type="entry name" value="TRIOKINASE_FMN CYCLASE"/>
    <property type="match status" value="1"/>
</dbReference>
<gene>
    <name evidence="2" type="ORF">B7P33_17650</name>
</gene>
<keyword evidence="2" id="KW-0418">Kinase</keyword>
<dbReference type="PROSITE" id="PS51481">
    <property type="entry name" value="DHAK"/>
    <property type="match status" value="1"/>
</dbReference>
<reference evidence="2 3" key="1">
    <citation type="submission" date="2017-04" db="EMBL/GenBank/DDBJ databases">
        <title>A new member of the family Flavobacteriaceae isolated from ascidians.</title>
        <authorList>
            <person name="Chen L."/>
        </authorList>
    </citation>
    <scope>NUCLEOTIDE SEQUENCE [LARGE SCALE GENOMIC DNA]</scope>
    <source>
        <strain evidence="2 3">HQA918</strain>
    </source>
</reference>
<dbReference type="RefSeq" id="WP_097441205.1">
    <property type="nucleotide sequence ID" value="NZ_KZ300477.1"/>
</dbReference>
<organism evidence="2 3">
    <name type="scientific">Sediminicola luteus</name>
    <dbReference type="NCBI Taxonomy" id="319238"/>
    <lineage>
        <taxon>Bacteria</taxon>
        <taxon>Pseudomonadati</taxon>
        <taxon>Bacteroidota</taxon>
        <taxon>Flavobacteriia</taxon>
        <taxon>Flavobacteriales</taxon>
        <taxon>Flavobacteriaceae</taxon>
        <taxon>Sediminicola</taxon>
    </lineage>
</organism>
<name>A0A2A4G342_9FLAO</name>
<dbReference type="GO" id="GO:0004371">
    <property type="term" value="F:glycerone kinase activity"/>
    <property type="evidence" value="ECO:0007669"/>
    <property type="project" value="InterPro"/>
</dbReference>
<dbReference type="GO" id="GO:0005829">
    <property type="term" value="C:cytosol"/>
    <property type="evidence" value="ECO:0007669"/>
    <property type="project" value="TreeGrafter"/>
</dbReference>
<dbReference type="Gene3D" id="3.40.50.10440">
    <property type="entry name" value="Dihydroxyacetone kinase, domain 1"/>
    <property type="match status" value="1"/>
</dbReference>